<feature type="coiled-coil region" evidence="1">
    <location>
        <begin position="153"/>
        <end position="331"/>
    </location>
</feature>
<dbReference type="OrthoDB" id="20105at2759"/>
<dbReference type="Proteomes" id="UP000030678">
    <property type="component" value="Unassembled WGS sequence"/>
</dbReference>
<evidence type="ECO:0000313" key="4">
    <source>
        <dbReference type="Proteomes" id="UP000030678"/>
    </source>
</evidence>
<dbReference type="AlphaFoldDB" id="V9D0C8"/>
<dbReference type="GeneID" id="19987738"/>
<keyword evidence="1" id="KW-0175">Coiled coil</keyword>
<sequence>MEAELSYLSSSEIAQSIKTTQLELAYERALRQAERIYEEEQGRALRVQLLLLQHENDDLQQHVEEEEEEHQHMEDTNEELRAQLAEAEAGLQQTQMDLKARTRDLEHLRTEVVALNATSTDATRLLAEKLALARELNIIKPELEHLRSQSFINQKLLSEKLALQREVSALQVELETEKRAVQRIKAREESNSREDSTLIAEIEGLRKELTKAQRDVLKYSAAQEGTMAEMESLRKELAEAQRDALKHAVRDDTASTAVESLRKDLTKAQRDAQKTERESRKKIAEWESEKEVLEAKLDAFRNKLRSTKEQLHEAQEEIEKLQAAKMAQSAELTKARMTGQAAASNSRKRNVARFDPDMTIGTPGNGGPAAKKPRISVNVGDKSTFSITPFLNRTLSILPESPDDEDEPQEMAQKPSSQQVDGAGGVRNQASKSRGTKEKLDKAATTRKPPAASTKTRAPRALNETMNAKANTTTEKPQLAKLVGEGPDMESDEGGMNPEENSDKENNEDTSATTRDSTEPSKKPRPSVQRTNIFDEPDMAPAPKIRSLGGGAGLGRINLKAKPVGRGKTLAEFSPLKRDRRATSILE</sequence>
<dbReference type="RefSeq" id="XP_008731771.1">
    <property type="nucleotide sequence ID" value="XM_008733549.1"/>
</dbReference>
<evidence type="ECO:0000313" key="3">
    <source>
        <dbReference type="EMBL" id="ETI19412.1"/>
    </source>
</evidence>
<feature type="compositionally biased region" description="Basic and acidic residues" evidence="2">
    <location>
        <begin position="435"/>
        <end position="444"/>
    </location>
</feature>
<name>V9D0C8_9EURO</name>
<feature type="region of interest" description="Disordered" evidence="2">
    <location>
        <begin position="397"/>
        <end position="568"/>
    </location>
</feature>
<gene>
    <name evidence="3" type="ORF">G647_09245</name>
</gene>
<feature type="region of interest" description="Disordered" evidence="2">
    <location>
        <begin position="338"/>
        <end position="377"/>
    </location>
</feature>
<dbReference type="HOGENOM" id="CLU_022827_0_0_1"/>
<feature type="compositionally biased region" description="Polar residues" evidence="2">
    <location>
        <begin position="464"/>
        <end position="476"/>
    </location>
</feature>
<feature type="coiled-coil region" evidence="1">
    <location>
        <begin position="49"/>
        <end position="111"/>
    </location>
</feature>
<protein>
    <submittedName>
        <fullName evidence="3">Uncharacterized protein</fullName>
    </submittedName>
</protein>
<dbReference type="EMBL" id="KB822710">
    <property type="protein sequence ID" value="ETI19412.1"/>
    <property type="molecule type" value="Genomic_DNA"/>
</dbReference>
<proteinExistence type="predicted"/>
<reference evidence="3 4" key="1">
    <citation type="submission" date="2013-03" db="EMBL/GenBank/DDBJ databases">
        <title>The Genome Sequence of Cladophialophora carrionii CBS 160.54.</title>
        <authorList>
            <consortium name="The Broad Institute Genomics Platform"/>
            <person name="Cuomo C."/>
            <person name="de Hoog S."/>
            <person name="Gorbushina A."/>
            <person name="Walker B."/>
            <person name="Young S.K."/>
            <person name="Zeng Q."/>
            <person name="Gargeya S."/>
            <person name="Fitzgerald M."/>
            <person name="Haas B."/>
            <person name="Abouelleil A."/>
            <person name="Allen A.W."/>
            <person name="Alvarado L."/>
            <person name="Arachchi H.M."/>
            <person name="Berlin A.M."/>
            <person name="Chapman S.B."/>
            <person name="Gainer-Dewar J."/>
            <person name="Goldberg J."/>
            <person name="Griggs A."/>
            <person name="Gujja S."/>
            <person name="Hansen M."/>
            <person name="Howarth C."/>
            <person name="Imamovic A."/>
            <person name="Ireland A."/>
            <person name="Larimer J."/>
            <person name="McCowan C."/>
            <person name="Murphy C."/>
            <person name="Pearson M."/>
            <person name="Poon T.W."/>
            <person name="Priest M."/>
            <person name="Roberts A."/>
            <person name="Saif S."/>
            <person name="Shea T."/>
            <person name="Sisk P."/>
            <person name="Sykes S."/>
            <person name="Wortman J."/>
            <person name="Nusbaum C."/>
            <person name="Birren B."/>
        </authorList>
    </citation>
    <scope>NUCLEOTIDE SEQUENCE [LARGE SCALE GENOMIC DNA]</scope>
    <source>
        <strain evidence="3 4">CBS 160.54</strain>
    </source>
</reference>
<accession>V9D0C8</accession>
<evidence type="ECO:0000256" key="2">
    <source>
        <dbReference type="SAM" id="MobiDB-lite"/>
    </source>
</evidence>
<dbReference type="VEuPathDB" id="FungiDB:G647_09245"/>
<organism evidence="3 4">
    <name type="scientific">Cladophialophora carrionii CBS 160.54</name>
    <dbReference type="NCBI Taxonomy" id="1279043"/>
    <lineage>
        <taxon>Eukaryota</taxon>
        <taxon>Fungi</taxon>
        <taxon>Dikarya</taxon>
        <taxon>Ascomycota</taxon>
        <taxon>Pezizomycotina</taxon>
        <taxon>Eurotiomycetes</taxon>
        <taxon>Chaetothyriomycetidae</taxon>
        <taxon>Chaetothyriales</taxon>
        <taxon>Herpotrichiellaceae</taxon>
        <taxon>Cladophialophora</taxon>
    </lineage>
</organism>
<evidence type="ECO:0000256" key="1">
    <source>
        <dbReference type="SAM" id="Coils"/>
    </source>
</evidence>